<dbReference type="PANTHER" id="PTHR30404:SF0">
    <property type="entry name" value="N-ACETYLMURAMOYL-L-ALANINE AMIDASE AMIC"/>
    <property type="match status" value="1"/>
</dbReference>
<dbReference type="Pfam" id="PF08239">
    <property type="entry name" value="SH3_3"/>
    <property type="match status" value="1"/>
</dbReference>
<dbReference type="InterPro" id="IPR003646">
    <property type="entry name" value="SH3-like_bac-type"/>
</dbReference>
<dbReference type="CDD" id="cd02696">
    <property type="entry name" value="MurNAc-LAA"/>
    <property type="match status" value="1"/>
</dbReference>
<evidence type="ECO:0000256" key="3">
    <source>
        <dbReference type="SAM" id="Phobius"/>
    </source>
</evidence>
<dbReference type="InterPro" id="IPR002508">
    <property type="entry name" value="MurNAc-LAA_cat"/>
</dbReference>
<dbReference type="SUPFAM" id="SSF50044">
    <property type="entry name" value="SH3-domain"/>
    <property type="match status" value="1"/>
</dbReference>
<dbReference type="SMART" id="SM00646">
    <property type="entry name" value="Ami_3"/>
    <property type="match status" value="1"/>
</dbReference>
<dbReference type="Pfam" id="PF01520">
    <property type="entry name" value="Amidase_3"/>
    <property type="match status" value="1"/>
</dbReference>
<protein>
    <submittedName>
        <fullName evidence="5">N-acetylmuramoyl-L-alanine amidase (AmiC)</fullName>
        <ecNumber evidence="5">3.5.1.28</ecNumber>
    </submittedName>
</protein>
<feature type="domain" description="SH3b" evidence="4">
    <location>
        <begin position="33"/>
        <end position="96"/>
    </location>
</feature>
<keyword evidence="3" id="KW-0472">Membrane</keyword>
<dbReference type="InterPro" id="IPR050695">
    <property type="entry name" value="N-acetylmuramoyl_amidase_3"/>
</dbReference>
<accession>A0ABM9N3T8</accession>
<evidence type="ECO:0000313" key="6">
    <source>
        <dbReference type="Proteomes" id="UP001314241"/>
    </source>
</evidence>
<dbReference type="InterPro" id="IPR036028">
    <property type="entry name" value="SH3-like_dom_sf"/>
</dbReference>
<dbReference type="Proteomes" id="UP001314241">
    <property type="component" value="Unassembled WGS sequence"/>
</dbReference>
<evidence type="ECO:0000256" key="1">
    <source>
        <dbReference type="ARBA" id="ARBA00022801"/>
    </source>
</evidence>
<keyword evidence="1 5" id="KW-0378">Hydrolase</keyword>
<evidence type="ECO:0000256" key="2">
    <source>
        <dbReference type="ARBA" id="ARBA00023316"/>
    </source>
</evidence>
<sequence length="284" mass="31954">MKNPWIKNNRIGIILAASFILLTMVLITSLLNQNQLTTRPNLVPLREGPKMTAHEITKLKSGTKLTVLQKDHGWWKVRRGSDDQVGWIASWVANNTTLKTPTRLSEATIVLDPGHGGSDTGALSIDRKHYEKTYTLATARATRDALEETGARVIMVRDSDKVVPLLYIPRSAEKYQADAQISFHFDSSDKNNSASGISQYYYNHNSLGLVKAMNKSLNNLPLENRGYETMPYLVIKDVSRPAVLLELGFINSKKDFRYIRQSSYQQKVAKDIKQGLNSYLGQNN</sequence>
<dbReference type="EC" id="3.5.1.28" evidence="5"/>
<evidence type="ECO:0000259" key="4">
    <source>
        <dbReference type="PROSITE" id="PS51781"/>
    </source>
</evidence>
<gene>
    <name evidence="5" type="ORF">R54876_GBNLAHCA_00388</name>
</gene>
<dbReference type="PROSITE" id="PS51781">
    <property type="entry name" value="SH3B"/>
    <property type="match status" value="1"/>
</dbReference>
<dbReference type="Gene3D" id="3.40.630.40">
    <property type="entry name" value="Zn-dependent exopeptidases"/>
    <property type="match status" value="1"/>
</dbReference>
<feature type="transmembrane region" description="Helical" evidence="3">
    <location>
        <begin position="12"/>
        <end position="31"/>
    </location>
</feature>
<dbReference type="EMBL" id="CAWVOH010000001">
    <property type="protein sequence ID" value="CAK8053829.1"/>
    <property type="molecule type" value="Genomic_DNA"/>
</dbReference>
<dbReference type="PANTHER" id="PTHR30404">
    <property type="entry name" value="N-ACETYLMURAMOYL-L-ALANINE AMIDASE"/>
    <property type="match status" value="1"/>
</dbReference>
<dbReference type="SMART" id="SM00287">
    <property type="entry name" value="SH3b"/>
    <property type="match status" value="1"/>
</dbReference>
<keyword evidence="3" id="KW-0812">Transmembrane</keyword>
<dbReference type="GO" id="GO:0008745">
    <property type="term" value="F:N-acetylmuramoyl-L-alanine amidase activity"/>
    <property type="evidence" value="ECO:0007669"/>
    <property type="project" value="UniProtKB-EC"/>
</dbReference>
<keyword evidence="2" id="KW-0961">Cell wall biogenesis/degradation</keyword>
<comment type="caution">
    <text evidence="5">The sequence shown here is derived from an EMBL/GenBank/DDBJ whole genome shotgun (WGS) entry which is preliminary data.</text>
</comment>
<dbReference type="SUPFAM" id="SSF53187">
    <property type="entry name" value="Zn-dependent exopeptidases"/>
    <property type="match status" value="1"/>
</dbReference>
<reference evidence="5 6" key="1">
    <citation type="submission" date="2024-01" db="EMBL/GenBank/DDBJ databases">
        <authorList>
            <person name="Botero Cardona J."/>
        </authorList>
    </citation>
    <scope>NUCLEOTIDE SEQUENCE [LARGE SCALE GENOMIC DNA]</scope>
    <source>
        <strain evidence="5 6">LMG 33000</strain>
    </source>
</reference>
<organism evidence="5 6">
    <name type="scientific">Eupransor demetentiae</name>
    <dbReference type="NCBI Taxonomy" id="3109584"/>
    <lineage>
        <taxon>Bacteria</taxon>
        <taxon>Bacillati</taxon>
        <taxon>Bacillota</taxon>
        <taxon>Bacilli</taxon>
        <taxon>Lactobacillales</taxon>
        <taxon>Lactobacillaceae</taxon>
        <taxon>Eupransor</taxon>
    </lineage>
</organism>
<dbReference type="RefSeq" id="WP_349641378.1">
    <property type="nucleotide sequence ID" value="NZ_CAWVOH010000001.1"/>
</dbReference>
<keyword evidence="3" id="KW-1133">Transmembrane helix</keyword>
<name>A0ABM9N3T8_9LACO</name>
<keyword evidence="6" id="KW-1185">Reference proteome</keyword>
<evidence type="ECO:0000313" key="5">
    <source>
        <dbReference type="EMBL" id="CAK8053829.1"/>
    </source>
</evidence>
<proteinExistence type="predicted"/>
<dbReference type="Gene3D" id="2.30.30.40">
    <property type="entry name" value="SH3 Domains"/>
    <property type="match status" value="1"/>
</dbReference>